<organism evidence="2 3">
    <name type="scientific">Nonomuraea glycinis</name>
    <dbReference type="NCBI Taxonomy" id="2047744"/>
    <lineage>
        <taxon>Bacteria</taxon>
        <taxon>Bacillati</taxon>
        <taxon>Actinomycetota</taxon>
        <taxon>Actinomycetes</taxon>
        <taxon>Streptosporangiales</taxon>
        <taxon>Streptosporangiaceae</taxon>
        <taxon>Nonomuraea</taxon>
    </lineage>
</organism>
<name>A0A918E8W2_9ACTN</name>
<protein>
    <submittedName>
        <fullName evidence="2">Uncharacterized protein</fullName>
    </submittedName>
</protein>
<dbReference type="AlphaFoldDB" id="A0A918E8W2"/>
<proteinExistence type="predicted"/>
<dbReference type="Proteomes" id="UP000660745">
    <property type="component" value="Unassembled WGS sequence"/>
</dbReference>
<evidence type="ECO:0000313" key="2">
    <source>
        <dbReference type="EMBL" id="GGP15557.1"/>
    </source>
</evidence>
<dbReference type="EMBL" id="BMNK01000018">
    <property type="protein sequence ID" value="GGP15557.1"/>
    <property type="molecule type" value="Genomic_DNA"/>
</dbReference>
<feature type="region of interest" description="Disordered" evidence="1">
    <location>
        <begin position="65"/>
        <end position="84"/>
    </location>
</feature>
<accession>A0A918E8W2</accession>
<reference evidence="2" key="2">
    <citation type="submission" date="2020-09" db="EMBL/GenBank/DDBJ databases">
        <authorList>
            <person name="Sun Q."/>
            <person name="Zhou Y."/>
        </authorList>
    </citation>
    <scope>NUCLEOTIDE SEQUENCE</scope>
    <source>
        <strain evidence="2">CGMCC 4.7430</strain>
    </source>
</reference>
<gene>
    <name evidence="2" type="ORF">GCM10012278_75900</name>
</gene>
<keyword evidence="3" id="KW-1185">Reference proteome</keyword>
<comment type="caution">
    <text evidence="2">The sequence shown here is derived from an EMBL/GenBank/DDBJ whole genome shotgun (WGS) entry which is preliminary data.</text>
</comment>
<evidence type="ECO:0000256" key="1">
    <source>
        <dbReference type="SAM" id="MobiDB-lite"/>
    </source>
</evidence>
<reference evidence="2" key="1">
    <citation type="journal article" date="2014" name="Int. J. Syst. Evol. Microbiol.">
        <title>Complete genome sequence of Corynebacterium casei LMG S-19264T (=DSM 44701T), isolated from a smear-ripened cheese.</title>
        <authorList>
            <consortium name="US DOE Joint Genome Institute (JGI-PGF)"/>
            <person name="Walter F."/>
            <person name="Albersmeier A."/>
            <person name="Kalinowski J."/>
            <person name="Ruckert C."/>
        </authorList>
    </citation>
    <scope>NUCLEOTIDE SEQUENCE</scope>
    <source>
        <strain evidence="2">CGMCC 4.7430</strain>
    </source>
</reference>
<sequence>MMTAPPRDITTFSTTKDPASELIALAILAAAAAGAAIAAPHIKSWWQEKAFPSLKRRWARKEDLAPFATDEGHSQAATAEPATLRKTARADFSNAIDWVAEQRRACSRLSPSNADVIRFLNWHRAAALTGNQSCAGKS</sequence>
<evidence type="ECO:0000313" key="3">
    <source>
        <dbReference type="Proteomes" id="UP000660745"/>
    </source>
</evidence>